<name>A0ABW9IWE6_STRGJ</name>
<dbReference type="Gene3D" id="1.10.490.110">
    <property type="entry name" value="Uncharacterized conserved protein DUF2267"/>
    <property type="match status" value="1"/>
</dbReference>
<dbReference type="InterPro" id="IPR018727">
    <property type="entry name" value="DUF2267"/>
</dbReference>
<evidence type="ECO:0000313" key="1">
    <source>
        <dbReference type="EMBL" id="MFM9651418.1"/>
    </source>
</evidence>
<sequence>MTYTEFLATVREQGGYADNAEAARVSEAVLSTFGDRLQPAVADHLADQLPLRIGRFVTRVGNTGRSWGVHEFVHQVARAAADDEDTAHRHAEVVLTTLADTVSGGELNKLLSQLPVGYAALLGHPELT</sequence>
<comment type="caution">
    <text evidence="1">The sequence shown here is derived from an EMBL/GenBank/DDBJ whole genome shotgun (WGS) entry which is preliminary data.</text>
</comment>
<dbReference type="EMBL" id="JBJVNE010000021">
    <property type="protein sequence ID" value="MFM9651418.1"/>
    <property type="molecule type" value="Genomic_DNA"/>
</dbReference>
<organism evidence="1 2">
    <name type="scientific">Streptomyces galilaeus</name>
    <dbReference type="NCBI Taxonomy" id="33899"/>
    <lineage>
        <taxon>Bacteria</taxon>
        <taxon>Bacillati</taxon>
        <taxon>Actinomycetota</taxon>
        <taxon>Actinomycetes</taxon>
        <taxon>Kitasatosporales</taxon>
        <taxon>Streptomycetaceae</taxon>
        <taxon>Streptomyces</taxon>
    </lineage>
</organism>
<reference evidence="1 2" key="1">
    <citation type="submission" date="2024-12" db="EMBL/GenBank/DDBJ databases">
        <title>Forecasting of Potato common scab and diversities of Pathogenic streptomyces spp. in china.</title>
        <authorList>
            <person name="Handique U."/>
            <person name="Wu J."/>
        </authorList>
    </citation>
    <scope>NUCLEOTIDE SEQUENCE [LARGE SCALE GENOMIC DNA]</scope>
    <source>
        <strain evidence="1 2">ZRIMU1585</strain>
    </source>
</reference>
<proteinExistence type="predicted"/>
<keyword evidence="2" id="KW-1185">Reference proteome</keyword>
<dbReference type="InterPro" id="IPR038282">
    <property type="entry name" value="DUF2267_sf"/>
</dbReference>
<gene>
    <name evidence="1" type="ORF">ACKI1S_35355</name>
</gene>
<dbReference type="Pfam" id="PF10025">
    <property type="entry name" value="DUF2267"/>
    <property type="match status" value="1"/>
</dbReference>
<accession>A0ABW9IWE6</accession>
<evidence type="ECO:0000313" key="2">
    <source>
        <dbReference type="Proteomes" id="UP001631993"/>
    </source>
</evidence>
<dbReference type="RefSeq" id="WP_369280252.1">
    <property type="nucleotide sequence ID" value="NZ_JBJVMW010000023.1"/>
</dbReference>
<protein>
    <submittedName>
        <fullName evidence="1">DUF2267 domain-containing protein</fullName>
    </submittedName>
</protein>
<dbReference type="Proteomes" id="UP001631993">
    <property type="component" value="Unassembled WGS sequence"/>
</dbReference>